<dbReference type="HOGENOM" id="CLU_041129_0_0_2"/>
<reference evidence="3 4" key="2">
    <citation type="journal article" date="2009" name="Stand. Genomic Sci.">
        <title>Complete genome sequence of Staphylothermus marinus Stetter and Fiala 1986 type strain F1.</title>
        <authorList>
            <person name="Anderson I.J."/>
            <person name="Sun H."/>
            <person name="Lapidus A."/>
            <person name="Copeland A."/>
            <person name="Glavina Del Rio T."/>
            <person name="Tice H."/>
            <person name="Dalin E."/>
            <person name="Lucas S."/>
            <person name="Barry K."/>
            <person name="Land M."/>
            <person name="Richardson P."/>
            <person name="Huber H."/>
            <person name="Kyrpides N.C."/>
        </authorList>
    </citation>
    <scope>NUCLEOTIDE SEQUENCE [LARGE SCALE GENOMIC DNA]</scope>
    <source>
        <strain evidence="4">ATCC 43588 / DSM 3639 / JCM 9404 / F1</strain>
    </source>
</reference>
<evidence type="ECO:0000259" key="2">
    <source>
        <dbReference type="Pfam" id="PF20123"/>
    </source>
</evidence>
<dbReference type="STRING" id="399550.Smar_1583"/>
<name>A3DPV7_STAMF</name>
<dbReference type="AlphaFoldDB" id="A3DPV7"/>
<keyword evidence="4" id="KW-1185">Reference proteome</keyword>
<feature type="domain" description="DUF6513" evidence="2">
    <location>
        <begin position="12"/>
        <end position="90"/>
    </location>
</feature>
<organism evidence="3 4">
    <name type="scientific">Staphylothermus marinus (strain ATCC 43588 / DSM 3639 / JCM 9404 / F1)</name>
    <dbReference type="NCBI Taxonomy" id="399550"/>
    <lineage>
        <taxon>Archaea</taxon>
        <taxon>Thermoproteota</taxon>
        <taxon>Thermoprotei</taxon>
        <taxon>Desulfurococcales</taxon>
        <taxon>Desulfurococcaceae</taxon>
        <taxon>Staphylothermus</taxon>
    </lineage>
</organism>
<dbReference type="RefSeq" id="WP_011839861.1">
    <property type="nucleotide sequence ID" value="NC_009033.1"/>
</dbReference>
<dbReference type="Pfam" id="PF20123">
    <property type="entry name" value="DUF6513"/>
    <property type="match status" value="1"/>
</dbReference>
<feature type="domain" description="DUF4346" evidence="1">
    <location>
        <begin position="396"/>
        <end position="472"/>
    </location>
</feature>
<dbReference type="KEGG" id="smr:Smar_1583"/>
<dbReference type="GeneID" id="4906730"/>
<sequence>MRILIVTSISAKKIVEEEIEKVKKSIDPNTIIDVLPLPISVIALAPKEFIKHHLLKHDLRKYDYIVLPGTIKYDLRDLSDELGIKIVKSPSRIELLKTMFLIGLEKFSPSISGDKIVEQSVEQIYAKANKYFMEKTEWLRINNKKLIPLKPPPIILGLLYDHVWGDEFLEQYIRVFKPDIIYLTENSTEKTIKKLVKLGYSGRLAVPPSILDTHILEHVSIIYGIRIDEINNYLKYNKILQIQTQTINNKLLGQLRNYREKIIIDPILPTLSSQKILDKLNEYKSITNYAKAGWITNISYSIDADTHGLYPFLLELLIEAGVSLLIIHESEEKLVWSLQETIEARKLLTISRYLGTNPRDLGIDLLYLKSKTYVYPEYEKPEEIVVATKDPTYQIDPMGIFKIRVNHKEQVIEVFYIGRKGKILIKGRNCEEIRDTILRLKLVSLMSHAFYLGGEICKAYEALRIGKNYEQEKPLLPQRWSKNK</sequence>
<evidence type="ECO:0000313" key="4">
    <source>
        <dbReference type="Proteomes" id="UP000000254"/>
    </source>
</evidence>
<dbReference type="OrthoDB" id="70327at2157"/>
<dbReference type="EMBL" id="CP000575">
    <property type="protein sequence ID" value="ABN70667.1"/>
    <property type="molecule type" value="Genomic_DNA"/>
</dbReference>
<accession>A3DPV7</accession>
<gene>
    <name evidence="3" type="ordered locus">Smar_1583</name>
</gene>
<reference evidence="4" key="1">
    <citation type="journal article" date="2009" name="BMC Genomics">
        <title>The complete genome sequence of Staphylothermus marinus reveals differences in sulfur metabolism among heterotrophic Crenarchaeota.</title>
        <authorList>
            <person name="Anderson I.J."/>
            <person name="Dharmarajan L."/>
            <person name="Rodriguez J."/>
            <person name="Hooper S."/>
            <person name="Porat I."/>
            <person name="Ulrich L.E."/>
            <person name="Elkins J.G."/>
            <person name="Mavromatis K."/>
            <person name="Sun H."/>
            <person name="Land M."/>
            <person name="Lapidus A."/>
            <person name="Lucas S."/>
            <person name="Barry K."/>
            <person name="Huber H."/>
            <person name="Zhulin I.B."/>
            <person name="Whitman W.B."/>
            <person name="Mukhopadhyay B."/>
            <person name="Woese C."/>
            <person name="Bristow J."/>
            <person name="Kyrpides N."/>
        </authorList>
    </citation>
    <scope>NUCLEOTIDE SEQUENCE [LARGE SCALE GENOMIC DNA]</scope>
    <source>
        <strain evidence="4">ATCC 43588 / DSM 3639 / JCM 9404 / F1</strain>
    </source>
</reference>
<evidence type="ECO:0000259" key="1">
    <source>
        <dbReference type="Pfam" id="PF14251"/>
    </source>
</evidence>
<dbReference type="InterPro" id="IPR025595">
    <property type="entry name" value="PterinBD-DUF4346"/>
</dbReference>
<evidence type="ECO:0008006" key="5">
    <source>
        <dbReference type="Google" id="ProtNLM"/>
    </source>
</evidence>
<proteinExistence type="predicted"/>
<protein>
    <recommendedName>
        <fullName evidence="5">Dihydropteroate synthase-like protein</fullName>
    </recommendedName>
</protein>
<dbReference type="Pfam" id="PF14251">
    <property type="entry name" value="PterinBD-DUF4346"/>
    <property type="match status" value="1"/>
</dbReference>
<dbReference type="Proteomes" id="UP000000254">
    <property type="component" value="Chromosome"/>
</dbReference>
<dbReference type="InterPro" id="IPR045406">
    <property type="entry name" value="DUF6513"/>
</dbReference>
<dbReference type="eggNOG" id="arCOG01978">
    <property type="taxonomic scope" value="Archaea"/>
</dbReference>
<evidence type="ECO:0000313" key="3">
    <source>
        <dbReference type="EMBL" id="ABN70667.1"/>
    </source>
</evidence>